<sequence length="70" mass="7842">MKIKTPDGAEAMQLDSIERAGNTFILKTRVLGAMPMNVVLTPEAMREGIKMLGWRMLPFALSFLFRQSGK</sequence>
<evidence type="ECO:0000313" key="2">
    <source>
        <dbReference type="Proteomes" id="UP000549617"/>
    </source>
</evidence>
<dbReference type="Proteomes" id="UP000549617">
    <property type="component" value="Unassembled WGS sequence"/>
</dbReference>
<protein>
    <submittedName>
        <fullName evidence="1">Uncharacterized protein</fullName>
    </submittedName>
</protein>
<reference evidence="1 2" key="1">
    <citation type="submission" date="2020-08" db="EMBL/GenBank/DDBJ databases">
        <title>Genomic Encyclopedia of Type Strains, Phase IV (KMG-IV): sequencing the most valuable type-strain genomes for metagenomic binning, comparative biology and taxonomic classification.</title>
        <authorList>
            <person name="Goeker M."/>
        </authorList>
    </citation>
    <scope>NUCLEOTIDE SEQUENCE [LARGE SCALE GENOMIC DNA]</scope>
    <source>
        <strain evidence="1 2">DSM 25079</strain>
    </source>
</reference>
<accession>A0A7W9AG35</accession>
<proteinExistence type="predicted"/>
<dbReference type="RefSeq" id="WP_184015447.1">
    <property type="nucleotide sequence ID" value="NZ_JACIJC010000001.1"/>
</dbReference>
<name>A0A7W9AG35_9SPHN</name>
<organism evidence="1 2">
    <name type="scientific">Sphingobium boeckii</name>
    <dbReference type="NCBI Taxonomy" id="1082345"/>
    <lineage>
        <taxon>Bacteria</taxon>
        <taxon>Pseudomonadati</taxon>
        <taxon>Pseudomonadota</taxon>
        <taxon>Alphaproteobacteria</taxon>
        <taxon>Sphingomonadales</taxon>
        <taxon>Sphingomonadaceae</taxon>
        <taxon>Sphingobium</taxon>
    </lineage>
</organism>
<dbReference type="AlphaFoldDB" id="A0A7W9AG35"/>
<comment type="caution">
    <text evidence="1">The sequence shown here is derived from an EMBL/GenBank/DDBJ whole genome shotgun (WGS) entry which is preliminary data.</text>
</comment>
<gene>
    <name evidence="1" type="ORF">FHS49_000810</name>
</gene>
<dbReference type="EMBL" id="JACIJC010000001">
    <property type="protein sequence ID" value="MBB5684819.1"/>
    <property type="molecule type" value="Genomic_DNA"/>
</dbReference>
<evidence type="ECO:0000313" key="1">
    <source>
        <dbReference type="EMBL" id="MBB5684819.1"/>
    </source>
</evidence>
<keyword evidence="2" id="KW-1185">Reference proteome</keyword>